<dbReference type="Proteomes" id="UP000182983">
    <property type="component" value="Unassembled WGS sequence"/>
</dbReference>
<dbReference type="GO" id="GO:0004888">
    <property type="term" value="F:transmembrane signaling receptor activity"/>
    <property type="evidence" value="ECO:0007669"/>
    <property type="project" value="TreeGrafter"/>
</dbReference>
<feature type="domain" description="HAMP" evidence="9">
    <location>
        <begin position="321"/>
        <end position="374"/>
    </location>
</feature>
<evidence type="ECO:0000259" key="8">
    <source>
        <dbReference type="PROSITE" id="PS50111"/>
    </source>
</evidence>
<protein>
    <submittedName>
        <fullName evidence="11">Methyl-accepting chemotaxis protein</fullName>
    </submittedName>
</protein>
<comment type="subcellular location">
    <subcellularLocation>
        <location evidence="1">Membrane</location>
    </subcellularLocation>
</comment>
<keyword evidence="4" id="KW-0807">Transducer</keyword>
<name>A0A1H6HI89_MAGFU</name>
<dbReference type="Pfam" id="PF00015">
    <property type="entry name" value="MCPsignal"/>
    <property type="match status" value="1"/>
</dbReference>
<keyword evidence="7" id="KW-0472">Membrane</keyword>
<evidence type="ECO:0000256" key="7">
    <source>
        <dbReference type="SAM" id="Phobius"/>
    </source>
</evidence>
<dbReference type="PROSITE" id="PS51753">
    <property type="entry name" value="HBM"/>
    <property type="match status" value="1"/>
</dbReference>
<dbReference type="SUPFAM" id="SSF58104">
    <property type="entry name" value="Methyl-accepting chemotaxis protein (MCP) signaling domain"/>
    <property type="match status" value="1"/>
</dbReference>
<evidence type="ECO:0000256" key="2">
    <source>
        <dbReference type="ARBA" id="ARBA00022481"/>
    </source>
</evidence>
<evidence type="ECO:0000256" key="5">
    <source>
        <dbReference type="SAM" id="Coils"/>
    </source>
</evidence>
<accession>A0A1H6HI89</accession>
<keyword evidence="7" id="KW-0812">Transmembrane</keyword>
<evidence type="ECO:0000256" key="6">
    <source>
        <dbReference type="SAM" id="MobiDB-lite"/>
    </source>
</evidence>
<dbReference type="EMBL" id="FNWO01000006">
    <property type="protein sequence ID" value="SEH35527.1"/>
    <property type="molecule type" value="Genomic_DNA"/>
</dbReference>
<dbReference type="Pfam" id="PF18947">
    <property type="entry name" value="HAMP_2"/>
    <property type="match status" value="1"/>
</dbReference>
<sequence>MITWMANFKIGSRIFAGFILVLALLCVLGVTGWQSLDGAAERSREYARLATQAQHILKIETDVANLRRLVRAYEKTADDADFAKVRESNATLIEALKVAQGLFLTESRRETAARMIRLAEDYRAATEKLKDFERARDANIATMSRNGAVGFEELGRLIDTLRASHETELMIDLTDLRAEWAQSRLIAAKYLLDPSTDAAVAAVRQIEKLTQMLTAFGAKAKSPELVRQTRTATDLTQQYLKSFNDTVADTAKAQSLINETMPKMAADFADLANQLSTELDRTLLKLTDDTDAANATAITILLLVSGLAVLLGIIFAWVIARGITVPVQAMTEAMTRLAGGDNGVTVPALENHDEIGQMAKAVQVFKQNAIDKLRMEADQRAAEDAQRTQEEVQRKRETAIVAEVAEVAKAASSGDLDRRIDLLGKDGFLLNLCEGVNNLIALTGAALKDVAGVLSAVADGDLTRRINGDYAGVFGQLKADVNRTADKLFEVVSNINEATVQITSAASEVAAGSQDLSERSEQQASALEETAASMEELAATVRQNSANAQQANQLAAGAREVAASGGQVVTDAIGAMARIESSSQKIEDIVGMIDEIAFQTNLLALNAAVEAARAGDAGKGFAVVAQEVRNLAQRSAQASKEIKGLIAESSSQVRNGADLVKGAGRTLEEILGSVKRVADIVAEIAAASAEQASGIDQVNEAVTQMDEMTQQNAALVEESTAAAHSLEEQSRHLGEVMAFFNTGEAAAAAPRAAVSRAPARPAAAKPGVKPVQRKPAAPHAAKAPPARAEQPKPSATSSAKSGDEDWAEF</sequence>
<keyword evidence="5" id="KW-0175">Coiled coil</keyword>
<evidence type="ECO:0000256" key="4">
    <source>
        <dbReference type="PROSITE-ProRule" id="PRU00284"/>
    </source>
</evidence>
<dbReference type="PANTHER" id="PTHR43531">
    <property type="entry name" value="PROTEIN ICFG"/>
    <property type="match status" value="1"/>
</dbReference>
<dbReference type="FunFam" id="1.10.287.950:FF:000001">
    <property type="entry name" value="Methyl-accepting chemotaxis sensory transducer"/>
    <property type="match status" value="1"/>
</dbReference>
<comment type="similarity">
    <text evidence="3">Belongs to the methyl-accepting chemotaxis (MCP) protein family.</text>
</comment>
<evidence type="ECO:0000313" key="12">
    <source>
        <dbReference type="Proteomes" id="UP000182983"/>
    </source>
</evidence>
<reference evidence="12" key="1">
    <citation type="submission" date="2016-10" db="EMBL/GenBank/DDBJ databases">
        <authorList>
            <person name="Varghese N."/>
            <person name="Submissions S."/>
        </authorList>
    </citation>
    <scope>NUCLEOTIDE SEQUENCE [LARGE SCALE GENOMIC DNA]</scope>
    <source>
        <strain evidence="12">DSM 13234</strain>
    </source>
</reference>
<evidence type="ECO:0000259" key="9">
    <source>
        <dbReference type="PROSITE" id="PS50885"/>
    </source>
</evidence>
<dbReference type="AlphaFoldDB" id="A0A1H6HI89"/>
<organism evidence="11 12">
    <name type="scientific">Magnetospirillum fulvum</name>
    <name type="common">Rhodospirillum fulvum</name>
    <dbReference type="NCBI Taxonomy" id="1082"/>
    <lineage>
        <taxon>Bacteria</taxon>
        <taxon>Pseudomonadati</taxon>
        <taxon>Pseudomonadota</taxon>
        <taxon>Alphaproteobacteria</taxon>
        <taxon>Rhodospirillales</taxon>
        <taxon>Rhodospirillaceae</taxon>
        <taxon>Magnetospirillum</taxon>
    </lineage>
</organism>
<feature type="coiled-coil region" evidence="5">
    <location>
        <begin position="517"/>
        <end position="544"/>
    </location>
</feature>
<dbReference type="GO" id="GO:0007165">
    <property type="term" value="P:signal transduction"/>
    <property type="evidence" value="ECO:0007669"/>
    <property type="project" value="UniProtKB-KW"/>
</dbReference>
<dbReference type="SMART" id="SM00283">
    <property type="entry name" value="MA"/>
    <property type="match status" value="1"/>
</dbReference>
<keyword evidence="7" id="KW-1133">Transmembrane helix</keyword>
<dbReference type="SMART" id="SM00304">
    <property type="entry name" value="HAMP"/>
    <property type="match status" value="2"/>
</dbReference>
<dbReference type="InterPro" id="IPR003660">
    <property type="entry name" value="HAMP_dom"/>
</dbReference>
<dbReference type="GO" id="GO:0005886">
    <property type="term" value="C:plasma membrane"/>
    <property type="evidence" value="ECO:0007669"/>
    <property type="project" value="TreeGrafter"/>
</dbReference>
<dbReference type="InterPro" id="IPR024478">
    <property type="entry name" value="HlyB_4HB_MCP"/>
</dbReference>
<feature type="transmembrane region" description="Helical" evidence="7">
    <location>
        <begin position="297"/>
        <end position="320"/>
    </location>
</feature>
<feature type="compositionally biased region" description="Low complexity" evidence="6">
    <location>
        <begin position="751"/>
        <end position="764"/>
    </location>
</feature>
<dbReference type="PANTHER" id="PTHR43531:SF14">
    <property type="entry name" value="METHYL-ACCEPTING CHEMOTAXIS PROTEIN I-RELATED"/>
    <property type="match status" value="1"/>
</dbReference>
<dbReference type="RefSeq" id="WP_280139902.1">
    <property type="nucleotide sequence ID" value="NZ_FNWO01000006.1"/>
</dbReference>
<evidence type="ECO:0000313" key="11">
    <source>
        <dbReference type="EMBL" id="SEH35527.1"/>
    </source>
</evidence>
<dbReference type="InterPro" id="IPR004089">
    <property type="entry name" value="MCPsignal_dom"/>
</dbReference>
<keyword evidence="2" id="KW-0488">Methylation</keyword>
<dbReference type="SMART" id="SM01358">
    <property type="entry name" value="HBM"/>
    <property type="match status" value="1"/>
</dbReference>
<dbReference type="Gene3D" id="6.10.340.10">
    <property type="match status" value="1"/>
</dbReference>
<feature type="domain" description="Methyl-accepting transducer" evidence="8">
    <location>
        <begin position="498"/>
        <end position="727"/>
    </location>
</feature>
<dbReference type="GO" id="GO:0006935">
    <property type="term" value="P:chemotaxis"/>
    <property type="evidence" value="ECO:0007669"/>
    <property type="project" value="UniProtKB-KW"/>
</dbReference>
<dbReference type="Pfam" id="PF00672">
    <property type="entry name" value="HAMP"/>
    <property type="match status" value="1"/>
</dbReference>
<dbReference type="Gene3D" id="1.10.287.950">
    <property type="entry name" value="Methyl-accepting chemotaxis protein"/>
    <property type="match status" value="1"/>
</dbReference>
<feature type="region of interest" description="Disordered" evidence="6">
    <location>
        <begin position="751"/>
        <end position="809"/>
    </location>
</feature>
<evidence type="ECO:0000256" key="1">
    <source>
        <dbReference type="ARBA" id="ARBA00004370"/>
    </source>
</evidence>
<keyword evidence="12" id="KW-1185">Reference proteome</keyword>
<dbReference type="InterPro" id="IPR051310">
    <property type="entry name" value="MCP_chemotaxis"/>
</dbReference>
<dbReference type="CDD" id="cd11386">
    <property type="entry name" value="MCP_signal"/>
    <property type="match status" value="1"/>
</dbReference>
<gene>
    <name evidence="11" type="ORF">SAMN04244559_01793</name>
</gene>
<feature type="domain" description="HAMP" evidence="9">
    <location>
        <begin position="441"/>
        <end position="493"/>
    </location>
</feature>
<dbReference type="SUPFAM" id="SSF158472">
    <property type="entry name" value="HAMP domain-like"/>
    <property type="match status" value="1"/>
</dbReference>
<evidence type="ECO:0000259" key="10">
    <source>
        <dbReference type="PROSITE" id="PS51753"/>
    </source>
</evidence>
<feature type="compositionally biased region" description="Low complexity" evidence="6">
    <location>
        <begin position="774"/>
        <end position="793"/>
    </location>
</feature>
<dbReference type="InterPro" id="IPR032255">
    <property type="entry name" value="HBM"/>
</dbReference>
<evidence type="ECO:0000256" key="3">
    <source>
        <dbReference type="ARBA" id="ARBA00029447"/>
    </source>
</evidence>
<dbReference type="Pfam" id="PF12729">
    <property type="entry name" value="4HB_MCP_1"/>
    <property type="match status" value="1"/>
</dbReference>
<dbReference type="PROSITE" id="PS50111">
    <property type="entry name" value="CHEMOTAXIS_TRANSDUC_2"/>
    <property type="match status" value="1"/>
</dbReference>
<feature type="domain" description="HBM" evidence="10">
    <location>
        <begin position="48"/>
        <end position="287"/>
    </location>
</feature>
<dbReference type="PROSITE" id="PS50885">
    <property type="entry name" value="HAMP"/>
    <property type="match status" value="2"/>
</dbReference>
<proteinExistence type="inferred from homology"/>
<dbReference type="CDD" id="cd06225">
    <property type="entry name" value="HAMP"/>
    <property type="match status" value="1"/>
</dbReference>